<evidence type="ECO:0000256" key="1">
    <source>
        <dbReference type="SAM" id="MobiDB-lite"/>
    </source>
</evidence>
<reference evidence="2" key="1">
    <citation type="journal article" date="2014" name="Int. J. Syst. Evol. Microbiol.">
        <title>Complete genome sequence of Corynebacterium casei LMG S-19264T (=DSM 44701T), isolated from a smear-ripened cheese.</title>
        <authorList>
            <consortium name="US DOE Joint Genome Institute (JGI-PGF)"/>
            <person name="Walter F."/>
            <person name="Albersmeier A."/>
            <person name="Kalinowski J."/>
            <person name="Ruckert C."/>
        </authorList>
    </citation>
    <scope>NUCLEOTIDE SEQUENCE</scope>
    <source>
        <strain evidence="2">CGMCC 1.12813</strain>
    </source>
</reference>
<comment type="caution">
    <text evidence="2">The sequence shown here is derived from an EMBL/GenBank/DDBJ whole genome shotgun (WGS) entry which is preliminary data.</text>
</comment>
<dbReference type="Proteomes" id="UP000606922">
    <property type="component" value="Unassembled WGS sequence"/>
</dbReference>
<accession>A0A916SH96</accession>
<feature type="region of interest" description="Disordered" evidence="1">
    <location>
        <begin position="135"/>
        <end position="159"/>
    </location>
</feature>
<evidence type="ECO:0000313" key="2">
    <source>
        <dbReference type="EMBL" id="GGA99991.1"/>
    </source>
</evidence>
<dbReference type="EMBL" id="BMGB01000001">
    <property type="protein sequence ID" value="GGA99991.1"/>
    <property type="molecule type" value="Genomic_DNA"/>
</dbReference>
<gene>
    <name evidence="2" type="ORF">GCM10010979_13090</name>
</gene>
<protein>
    <submittedName>
        <fullName evidence="2">Uncharacterized protein</fullName>
    </submittedName>
</protein>
<organism evidence="2 3">
    <name type="scientific">Conyzicola nivalis</name>
    <dbReference type="NCBI Taxonomy" id="1477021"/>
    <lineage>
        <taxon>Bacteria</taxon>
        <taxon>Bacillati</taxon>
        <taxon>Actinomycetota</taxon>
        <taxon>Actinomycetes</taxon>
        <taxon>Micrococcales</taxon>
        <taxon>Microbacteriaceae</taxon>
        <taxon>Conyzicola</taxon>
    </lineage>
</organism>
<keyword evidence="3" id="KW-1185">Reference proteome</keyword>
<evidence type="ECO:0000313" key="3">
    <source>
        <dbReference type="Proteomes" id="UP000606922"/>
    </source>
</evidence>
<reference evidence="2" key="2">
    <citation type="submission" date="2020-09" db="EMBL/GenBank/DDBJ databases">
        <authorList>
            <person name="Sun Q."/>
            <person name="Zhou Y."/>
        </authorList>
    </citation>
    <scope>NUCLEOTIDE SEQUENCE</scope>
    <source>
        <strain evidence="2">CGMCC 1.12813</strain>
    </source>
</reference>
<feature type="compositionally biased region" description="Polar residues" evidence="1">
    <location>
        <begin position="8"/>
        <end position="19"/>
    </location>
</feature>
<sequence>MERARTGGQFSADRSTSVNPREAPFAGDLPLTAVAAACARTTQEVLYIMRRVYYSSGSMLTGDSIAHAVMEYAEALAKNGRADIVEIPVVFASGRSGTATLLIGPSSQLASVTEESDIREPSDDTLVDELRQRAMRLGSPRPGEQQQYADFLSVHEDYE</sequence>
<feature type="region of interest" description="Disordered" evidence="1">
    <location>
        <begin position="1"/>
        <end position="23"/>
    </location>
</feature>
<name>A0A916SH96_9MICO</name>
<dbReference type="AlphaFoldDB" id="A0A916SH96"/>
<proteinExistence type="predicted"/>